<accession>A0A3S0H3W1</accession>
<dbReference type="PROSITE" id="PS51257">
    <property type="entry name" value="PROKAR_LIPOPROTEIN"/>
    <property type="match status" value="1"/>
</dbReference>
<sequence>MLIRLSCALAALGLLAACESRRPAEPPAATRPAAQDSVATPAALALPVDTTDLSQTLHGYEEGRDTSFRVGGQNYRLLLRADTDSTKPLLATTEGIVGGAFADDTSSFAQSGRVRGYEGGHTISLLDPTGRQLFRRRLRKQDFFGVASPDIVTVSNPARPRFLGYHAPSQTLAFVLGIGIPGSDVGQQCIIVLGFDGRVRRLLPSYQSNWSAADCSPRLLPDGTLLTCEGLIWPGGLAHLGKVKAELIAAFPLTDSTLFTMYRYGEYRERPDEASGLPPTEVSAGFHNPEWVPDPQMRRSPNAFIINTRGRVRLPLFFRGYDEAIGYYVPRAYVWQAQRYYLLDDDGSVLVLNKQNPRDAVRVRRRQLQAFRAPRRPAELRFELASTTAGSFAFYVDPAQPTRLRYQRID</sequence>
<protein>
    <recommendedName>
        <fullName evidence="4">DUF4221 domain-containing protein</fullName>
    </recommendedName>
</protein>
<keyword evidence="1" id="KW-0732">Signal</keyword>
<dbReference type="OrthoDB" id="868869at2"/>
<name>A0A3S0H3W1_9BACT</name>
<dbReference type="AlphaFoldDB" id="A0A3S0H3W1"/>
<dbReference type="Proteomes" id="UP000282184">
    <property type="component" value="Unassembled WGS sequence"/>
</dbReference>
<proteinExistence type="predicted"/>
<evidence type="ECO:0000313" key="2">
    <source>
        <dbReference type="EMBL" id="RTQ48469.1"/>
    </source>
</evidence>
<evidence type="ECO:0000313" key="3">
    <source>
        <dbReference type="Proteomes" id="UP000282184"/>
    </source>
</evidence>
<gene>
    <name evidence="2" type="ORF">EJV47_15975</name>
</gene>
<feature type="signal peptide" evidence="1">
    <location>
        <begin position="1"/>
        <end position="16"/>
    </location>
</feature>
<evidence type="ECO:0008006" key="4">
    <source>
        <dbReference type="Google" id="ProtNLM"/>
    </source>
</evidence>
<comment type="caution">
    <text evidence="2">The sequence shown here is derived from an EMBL/GenBank/DDBJ whole genome shotgun (WGS) entry which is preliminary data.</text>
</comment>
<reference evidence="2 3" key="1">
    <citation type="submission" date="2018-12" db="EMBL/GenBank/DDBJ databases">
        <title>Hymenobacter gummosus sp. nov., isolated from a spring.</title>
        <authorList>
            <person name="Nie L."/>
        </authorList>
    </citation>
    <scope>NUCLEOTIDE SEQUENCE [LARGE SCALE GENOMIC DNA]</scope>
    <source>
        <strain evidence="2 3">KCTC 52166</strain>
    </source>
</reference>
<dbReference type="RefSeq" id="WP_126694175.1">
    <property type="nucleotide sequence ID" value="NZ_RXOF01000009.1"/>
</dbReference>
<keyword evidence="3" id="KW-1185">Reference proteome</keyword>
<dbReference type="EMBL" id="RXOF01000009">
    <property type="protein sequence ID" value="RTQ48469.1"/>
    <property type="molecule type" value="Genomic_DNA"/>
</dbReference>
<evidence type="ECO:0000256" key="1">
    <source>
        <dbReference type="SAM" id="SignalP"/>
    </source>
</evidence>
<organism evidence="2 3">
    <name type="scientific">Hymenobacter gummosus</name>
    <dbReference type="NCBI Taxonomy" id="1776032"/>
    <lineage>
        <taxon>Bacteria</taxon>
        <taxon>Pseudomonadati</taxon>
        <taxon>Bacteroidota</taxon>
        <taxon>Cytophagia</taxon>
        <taxon>Cytophagales</taxon>
        <taxon>Hymenobacteraceae</taxon>
        <taxon>Hymenobacter</taxon>
    </lineage>
</organism>
<feature type="chain" id="PRO_5018780642" description="DUF4221 domain-containing protein" evidence="1">
    <location>
        <begin position="17"/>
        <end position="410"/>
    </location>
</feature>